<accession>A0A0P9FCS7</accession>
<dbReference type="Gene3D" id="3.30.465.10">
    <property type="match status" value="1"/>
</dbReference>
<dbReference type="EMBL" id="LJCR01001304">
    <property type="protein sequence ID" value="KPV50604.1"/>
    <property type="molecule type" value="Genomic_DNA"/>
</dbReference>
<protein>
    <recommendedName>
        <fullName evidence="2">FAD-binding PCMH-type domain-containing protein</fullName>
    </recommendedName>
</protein>
<dbReference type="InterPro" id="IPR036318">
    <property type="entry name" value="FAD-bd_PCMH-like_sf"/>
</dbReference>
<comment type="caution">
    <text evidence="3">The sequence shown here is derived from an EMBL/GenBank/DDBJ whole genome shotgun (WGS) entry which is preliminary data.</text>
</comment>
<evidence type="ECO:0000313" key="3">
    <source>
        <dbReference type="EMBL" id="KPV50604.1"/>
    </source>
</evidence>
<dbReference type="InterPro" id="IPR051312">
    <property type="entry name" value="Diverse_Substr_Oxidored"/>
</dbReference>
<dbReference type="PROSITE" id="PS51387">
    <property type="entry name" value="FAD_PCMH"/>
    <property type="match status" value="1"/>
</dbReference>
<dbReference type="InterPro" id="IPR002346">
    <property type="entry name" value="Mopterin_DH_FAD-bd"/>
</dbReference>
<dbReference type="GO" id="GO:0071949">
    <property type="term" value="F:FAD binding"/>
    <property type="evidence" value="ECO:0007669"/>
    <property type="project" value="InterPro"/>
</dbReference>
<keyword evidence="1" id="KW-0560">Oxidoreductase</keyword>
<name>A0A0P9FCS7_9CHLR</name>
<sequence>MRPFEYTAPAAVADVIELLDAGTNVRPLAGGTDLLTLMKADLAAPAQLVNIKQLEDLPRGIEERDGGLSIGALTTLAEIETSAVVKKRFAALAEAAGLAATPQLRNIATLGGNLLQRPRCWYFRNSQFNCWLKGGDAC</sequence>
<dbReference type="GO" id="GO:0016491">
    <property type="term" value="F:oxidoreductase activity"/>
    <property type="evidence" value="ECO:0007669"/>
    <property type="project" value="UniProtKB-KW"/>
</dbReference>
<dbReference type="Proteomes" id="UP000050509">
    <property type="component" value="Unassembled WGS sequence"/>
</dbReference>
<dbReference type="AlphaFoldDB" id="A0A0P9FCS7"/>
<dbReference type="Gene3D" id="3.30.43.10">
    <property type="entry name" value="Uridine Diphospho-n-acetylenolpyruvylglucosamine Reductase, domain 2"/>
    <property type="match status" value="1"/>
</dbReference>
<proteinExistence type="predicted"/>
<reference evidence="3 4" key="1">
    <citation type="submission" date="2015-09" db="EMBL/GenBank/DDBJ databases">
        <title>Draft genome sequence of Kouleothrix aurantiaca JCM 19913.</title>
        <authorList>
            <person name="Hemp J."/>
        </authorList>
    </citation>
    <scope>NUCLEOTIDE SEQUENCE [LARGE SCALE GENOMIC DNA]</scope>
    <source>
        <strain evidence="3 4">COM-B</strain>
    </source>
</reference>
<gene>
    <name evidence="3" type="ORF">SE17_25955</name>
</gene>
<dbReference type="InterPro" id="IPR016169">
    <property type="entry name" value="FAD-bd_PCMH_sub2"/>
</dbReference>
<dbReference type="PANTHER" id="PTHR42659">
    <property type="entry name" value="XANTHINE DEHYDROGENASE SUBUNIT C-RELATED"/>
    <property type="match status" value="1"/>
</dbReference>
<evidence type="ECO:0000313" key="4">
    <source>
        <dbReference type="Proteomes" id="UP000050509"/>
    </source>
</evidence>
<evidence type="ECO:0000259" key="2">
    <source>
        <dbReference type="PROSITE" id="PS51387"/>
    </source>
</evidence>
<dbReference type="SUPFAM" id="SSF56176">
    <property type="entry name" value="FAD-binding/transporter-associated domain-like"/>
    <property type="match status" value="1"/>
</dbReference>
<dbReference type="Pfam" id="PF00941">
    <property type="entry name" value="FAD_binding_5"/>
    <property type="match status" value="1"/>
</dbReference>
<evidence type="ECO:0000256" key="1">
    <source>
        <dbReference type="ARBA" id="ARBA00023002"/>
    </source>
</evidence>
<feature type="non-terminal residue" evidence="3">
    <location>
        <position position="138"/>
    </location>
</feature>
<dbReference type="InterPro" id="IPR016167">
    <property type="entry name" value="FAD-bd_PCMH_sub1"/>
</dbReference>
<dbReference type="PANTHER" id="PTHR42659:SF9">
    <property type="entry name" value="XANTHINE DEHYDROGENASE FAD-BINDING SUBUNIT XDHB-RELATED"/>
    <property type="match status" value="1"/>
</dbReference>
<feature type="domain" description="FAD-binding PCMH-type" evidence="2">
    <location>
        <begin position="1"/>
        <end position="138"/>
    </location>
</feature>
<organism evidence="3 4">
    <name type="scientific">Kouleothrix aurantiaca</name>
    <dbReference type="NCBI Taxonomy" id="186479"/>
    <lineage>
        <taxon>Bacteria</taxon>
        <taxon>Bacillati</taxon>
        <taxon>Chloroflexota</taxon>
        <taxon>Chloroflexia</taxon>
        <taxon>Chloroflexales</taxon>
        <taxon>Roseiflexineae</taxon>
        <taxon>Roseiflexaceae</taxon>
        <taxon>Kouleothrix</taxon>
    </lineage>
</organism>
<keyword evidence="4" id="KW-1185">Reference proteome</keyword>
<dbReference type="InterPro" id="IPR016166">
    <property type="entry name" value="FAD-bd_PCMH"/>
</dbReference>